<gene>
    <name evidence="1" type="ORF">KGQ19_03485</name>
</gene>
<sequence length="89" mass="9610">MSDDIRAEKPVLARADLIDMLAGLTGRDDEERSEMVDSMEIAWLAHCVEQRYGLPVDLTVEQLAGIRTVADAEDVLGKALAAARPAEGS</sequence>
<proteinExistence type="predicted"/>
<protein>
    <recommendedName>
        <fullName evidence="3">Carrier domain-containing protein</fullName>
    </recommendedName>
</protein>
<evidence type="ECO:0008006" key="3">
    <source>
        <dbReference type="Google" id="ProtNLM"/>
    </source>
</evidence>
<comment type="caution">
    <text evidence="1">The sequence shown here is derived from an EMBL/GenBank/DDBJ whole genome shotgun (WGS) entry which is preliminary data.</text>
</comment>
<dbReference type="Proteomes" id="UP000730482">
    <property type="component" value="Unassembled WGS sequence"/>
</dbReference>
<keyword evidence="2" id="KW-1185">Reference proteome</keyword>
<organism evidence="1 2">
    <name type="scientific">Catenulispora pinistramenti</name>
    <dbReference type="NCBI Taxonomy" id="2705254"/>
    <lineage>
        <taxon>Bacteria</taxon>
        <taxon>Bacillati</taxon>
        <taxon>Actinomycetota</taxon>
        <taxon>Actinomycetes</taxon>
        <taxon>Catenulisporales</taxon>
        <taxon>Catenulisporaceae</taxon>
        <taxon>Catenulispora</taxon>
    </lineage>
</organism>
<accession>A0ABS5KI06</accession>
<evidence type="ECO:0000313" key="2">
    <source>
        <dbReference type="Proteomes" id="UP000730482"/>
    </source>
</evidence>
<evidence type="ECO:0000313" key="1">
    <source>
        <dbReference type="EMBL" id="MBS2545924.1"/>
    </source>
</evidence>
<dbReference type="EMBL" id="JAAFYZ010000007">
    <property type="protein sequence ID" value="MBS2545924.1"/>
    <property type="molecule type" value="Genomic_DNA"/>
</dbReference>
<dbReference type="RefSeq" id="WP_212007576.1">
    <property type="nucleotide sequence ID" value="NZ_JAAFYZ010000007.1"/>
</dbReference>
<reference evidence="1 2" key="1">
    <citation type="submission" date="2020-02" db="EMBL/GenBank/DDBJ databases">
        <title>Acidophilic actinobacteria isolated from forest soil.</title>
        <authorList>
            <person name="Golinska P."/>
        </authorList>
    </citation>
    <scope>NUCLEOTIDE SEQUENCE [LARGE SCALE GENOMIC DNA]</scope>
    <source>
        <strain evidence="1 2">NL8</strain>
    </source>
</reference>
<name>A0ABS5KI06_9ACTN</name>